<accession>A0ABT3YW23</accession>
<feature type="transmembrane region" description="Helical" evidence="1">
    <location>
        <begin position="395"/>
        <end position="414"/>
    </location>
</feature>
<feature type="transmembrane region" description="Helical" evidence="1">
    <location>
        <begin position="269"/>
        <end position="289"/>
    </location>
</feature>
<evidence type="ECO:0000313" key="2">
    <source>
        <dbReference type="EMBL" id="MCY0109711.1"/>
    </source>
</evidence>
<sequence>MTATTKLALPAMPTHSNGRSLHWLAHLAPALFTVMFIWLPFGFLLTGLIEEWGVIGLFSRAGLFFVTDISSPLPAHALRPLTVFPHAVAYFLDPNTFNFWHILLMIALTIKGFSLSVITTRVTGSIKWGMFASILIIIYPADTMQLSFRAIHINWALSLVLLGSVLLLAAIDQPRRVRAYLLSLAAGFLLACASAMYEASLLLVAVPFLVAFTQTGLKPLFAHLKNNCVHYLIWISGALAYIAYVIHTAPLVKSYQSVLAGNSALTTLMTYYPNLFKVGLFRSIFGGWIDAWRITRIEINSYWYLALATAVLLALIYFIVKKSKQSTLSKESSADIAVIFRLGLIGLALICIGYAPFLLSPPHMAISQRTFLFAEPGAALLVVSLLWVLSKASRALASTSFAALIFIGLGFQLFQFHHYIEISKQQQLALRDIVQNFDGNAVNKTLLILDYNNQLNHVWMFLNPDLANVLTYIYGKPVDNIQVCYMPSHEWQAPTPSVQRKGTCEEGKDDWTFNFPSPVSGPGMEPTPATPSMKLSKSEVVTVAIGERNPKAANNLPDSYRQELETGNAPASLRYRGITETKPWFNFFKFRDQQANDEYFWGFGNWWNLDLPTAGSGWRDVDWEPRRFNHISTAWMNAPKASLYFDLEPKNARYTLSGFFDAFPNEASRSNMKFRINGTEIPVEWSEVGKFSGAVNPALLKSGRNVLEFETIPNTDYYGYSARMDWVKIVPE</sequence>
<feature type="transmembrane region" description="Helical" evidence="1">
    <location>
        <begin position="228"/>
        <end position="249"/>
    </location>
</feature>
<keyword evidence="3" id="KW-1185">Reference proteome</keyword>
<feature type="transmembrane region" description="Helical" evidence="1">
    <location>
        <begin position="371"/>
        <end position="389"/>
    </location>
</feature>
<evidence type="ECO:0000313" key="3">
    <source>
        <dbReference type="Proteomes" id="UP001207830"/>
    </source>
</evidence>
<feature type="transmembrane region" description="Helical" evidence="1">
    <location>
        <begin position="153"/>
        <end position="171"/>
    </location>
</feature>
<dbReference type="Proteomes" id="UP001207830">
    <property type="component" value="Unassembled WGS sequence"/>
</dbReference>
<protein>
    <submittedName>
        <fullName evidence="2">Uncharacterized protein</fullName>
    </submittedName>
</protein>
<feature type="transmembrane region" description="Helical" evidence="1">
    <location>
        <begin position="178"/>
        <end position="196"/>
    </location>
</feature>
<name>A0ABT3YW23_9PSED</name>
<organism evidence="2 3">
    <name type="scientific">Pseudomonas monsensis</name>
    <dbReference type="NCBI Taxonomy" id="2745509"/>
    <lineage>
        <taxon>Bacteria</taxon>
        <taxon>Pseudomonadati</taxon>
        <taxon>Pseudomonadota</taxon>
        <taxon>Gammaproteobacteria</taxon>
        <taxon>Pseudomonadales</taxon>
        <taxon>Pseudomonadaceae</taxon>
        <taxon>Pseudomonas</taxon>
    </lineage>
</organism>
<gene>
    <name evidence="2" type="ORF">NQF78_15420</name>
</gene>
<feature type="transmembrane region" description="Helical" evidence="1">
    <location>
        <begin position="97"/>
        <end position="118"/>
    </location>
</feature>
<keyword evidence="1" id="KW-1133">Transmembrane helix</keyword>
<feature type="transmembrane region" description="Helical" evidence="1">
    <location>
        <begin position="301"/>
        <end position="319"/>
    </location>
</feature>
<reference evidence="2 3" key="1">
    <citation type="submission" date="2022-07" db="EMBL/GenBank/DDBJ databases">
        <title>Characterization of plant growth promoting rhizobacteria (PGPR) for use as bioinoculants in agriculture.</title>
        <authorList>
            <person name="Hassen A.I."/>
            <person name="Pierneef R."/>
        </authorList>
    </citation>
    <scope>NUCLEOTIDE SEQUENCE [LARGE SCALE GENOMIC DNA]</scope>
    <source>
        <strain evidence="2 3">SARCC-3054</strain>
    </source>
</reference>
<evidence type="ECO:0000256" key="1">
    <source>
        <dbReference type="SAM" id="Phobius"/>
    </source>
</evidence>
<feature type="transmembrane region" description="Helical" evidence="1">
    <location>
        <begin position="125"/>
        <end position="141"/>
    </location>
</feature>
<keyword evidence="1" id="KW-0472">Membrane</keyword>
<keyword evidence="1" id="KW-0812">Transmembrane</keyword>
<comment type="caution">
    <text evidence="2">The sequence shown here is derived from an EMBL/GenBank/DDBJ whole genome shotgun (WGS) entry which is preliminary data.</text>
</comment>
<feature type="transmembrane region" description="Helical" evidence="1">
    <location>
        <begin position="23"/>
        <end position="45"/>
    </location>
</feature>
<proteinExistence type="predicted"/>
<dbReference type="RefSeq" id="WP_267803011.1">
    <property type="nucleotide sequence ID" value="NZ_JANIGP010000010.1"/>
</dbReference>
<feature type="transmembrane region" description="Helical" evidence="1">
    <location>
        <begin position="339"/>
        <end position="359"/>
    </location>
</feature>
<dbReference type="EMBL" id="JANIGP010000010">
    <property type="protein sequence ID" value="MCY0109711.1"/>
    <property type="molecule type" value="Genomic_DNA"/>
</dbReference>